<name>A0A9P9AWB0_9HYPO</name>
<evidence type="ECO:0000256" key="1">
    <source>
        <dbReference type="SAM" id="MobiDB-lite"/>
    </source>
</evidence>
<organism evidence="3 4">
    <name type="scientific">Thelonectria olida</name>
    <dbReference type="NCBI Taxonomy" id="1576542"/>
    <lineage>
        <taxon>Eukaryota</taxon>
        <taxon>Fungi</taxon>
        <taxon>Dikarya</taxon>
        <taxon>Ascomycota</taxon>
        <taxon>Pezizomycotina</taxon>
        <taxon>Sordariomycetes</taxon>
        <taxon>Hypocreomycetidae</taxon>
        <taxon>Hypocreales</taxon>
        <taxon>Nectriaceae</taxon>
        <taxon>Thelonectria</taxon>
    </lineage>
</organism>
<feature type="domain" description="DUF7624" evidence="2">
    <location>
        <begin position="567"/>
        <end position="703"/>
    </location>
</feature>
<dbReference type="Proteomes" id="UP000777438">
    <property type="component" value="Unassembled WGS sequence"/>
</dbReference>
<evidence type="ECO:0000313" key="3">
    <source>
        <dbReference type="EMBL" id="KAH6900257.1"/>
    </source>
</evidence>
<proteinExistence type="predicted"/>
<feature type="region of interest" description="Disordered" evidence="1">
    <location>
        <begin position="467"/>
        <end position="573"/>
    </location>
</feature>
<feature type="compositionally biased region" description="Polar residues" evidence="1">
    <location>
        <begin position="41"/>
        <end position="54"/>
    </location>
</feature>
<reference evidence="3 4" key="1">
    <citation type="journal article" date="2021" name="Nat. Commun.">
        <title>Genetic determinants of endophytism in the Arabidopsis root mycobiome.</title>
        <authorList>
            <person name="Mesny F."/>
            <person name="Miyauchi S."/>
            <person name="Thiergart T."/>
            <person name="Pickel B."/>
            <person name="Atanasova L."/>
            <person name="Karlsson M."/>
            <person name="Huettel B."/>
            <person name="Barry K.W."/>
            <person name="Haridas S."/>
            <person name="Chen C."/>
            <person name="Bauer D."/>
            <person name="Andreopoulos W."/>
            <person name="Pangilinan J."/>
            <person name="LaButti K."/>
            <person name="Riley R."/>
            <person name="Lipzen A."/>
            <person name="Clum A."/>
            <person name="Drula E."/>
            <person name="Henrissat B."/>
            <person name="Kohler A."/>
            <person name="Grigoriev I.V."/>
            <person name="Martin F.M."/>
            <person name="Hacquard S."/>
        </authorList>
    </citation>
    <scope>NUCLEOTIDE SEQUENCE [LARGE SCALE GENOMIC DNA]</scope>
    <source>
        <strain evidence="3 4">MPI-CAGE-CH-0241</strain>
    </source>
</reference>
<protein>
    <recommendedName>
        <fullName evidence="2">DUF7624 domain-containing protein</fullName>
    </recommendedName>
</protein>
<accession>A0A9P9AWB0</accession>
<gene>
    <name evidence="3" type="ORF">B0T10DRAFT_554795</name>
</gene>
<dbReference type="InterPro" id="IPR056041">
    <property type="entry name" value="DUF7624"/>
</dbReference>
<comment type="caution">
    <text evidence="3">The sequence shown here is derived from an EMBL/GenBank/DDBJ whole genome shotgun (WGS) entry which is preliminary data.</text>
</comment>
<dbReference type="Pfam" id="PF24616">
    <property type="entry name" value="DUF7624"/>
    <property type="match status" value="1"/>
</dbReference>
<evidence type="ECO:0000313" key="4">
    <source>
        <dbReference type="Proteomes" id="UP000777438"/>
    </source>
</evidence>
<dbReference type="AlphaFoldDB" id="A0A9P9AWB0"/>
<evidence type="ECO:0000259" key="2">
    <source>
        <dbReference type="Pfam" id="PF24616"/>
    </source>
</evidence>
<sequence>MALEAPLRSSTGNIHFPFNQRDMVAPAETDRVRSPFRVVSSPPTTDFSSLQPNSAHRHSAHPFSLMSPSDIVGPSPVTSNGTETTEIEDDISDEVHREPIDIDPSRRSEYLMLSTTIPKDVYRATGEEAISVIHAPKGYGTWASAEPVSNPREPSPKTSPRSDPASLAALDGASTKSSEHPARPPISTNVKPVRFNLDNATPLAQDLKTLIDDGARLRSSSTSSLEKIEEAAEADGDDEEYASDVMPISSEEDEINALRSALQECWTLCNTLANLSSIHRTRVFAGSGIPDAHERAWKTCWKLCQRLYDNRDEDATPFNVRVNLDLCRDFCQALFDVRVRNDHTADSILRVSFELNNHLYSSQDIRNLPEQFRERTLDFYITLCHRLMKQRNDMQEDHDHLLRACWGLAENLFNIRQNKRDGRPPDEELLGSAVQACWNLCDIFRDGWTQVRPDSRNTPRAKQMAFPQFQSVDQSGRQSQASNRSSIHSKQSIKSIEKPRKVPLPVPETPVTEFEDTPISPGGQSPQMPSIMMLGTPSENSRSGRWSSNASNLSSYSRASTKTSSTATTTAASEDVSVTRVKVLVLRAAMNLGFDRDIIIDPHSASGALQKFVQDLPTGSFGLLPAHGTLLSQYKNSVLTDAIIPRHHSLPPRGKRVTAQEMAKSIHSVARSSQRFSYLPELFRFVFQFPLEEVDTRRNVTIVV</sequence>
<feature type="compositionally biased region" description="Polar residues" evidence="1">
    <location>
        <begin position="468"/>
        <end position="484"/>
    </location>
</feature>
<dbReference type="OrthoDB" id="5230484at2759"/>
<feature type="region of interest" description="Disordered" evidence="1">
    <location>
        <begin position="143"/>
        <end position="190"/>
    </location>
</feature>
<feature type="compositionally biased region" description="Low complexity" evidence="1">
    <location>
        <begin position="485"/>
        <end position="494"/>
    </location>
</feature>
<dbReference type="EMBL" id="JAGPYM010000001">
    <property type="protein sequence ID" value="KAH6900257.1"/>
    <property type="molecule type" value="Genomic_DNA"/>
</dbReference>
<keyword evidence="4" id="KW-1185">Reference proteome</keyword>
<feature type="compositionally biased region" description="Low complexity" evidence="1">
    <location>
        <begin position="543"/>
        <end position="573"/>
    </location>
</feature>
<feature type="region of interest" description="Disordered" evidence="1">
    <location>
        <begin position="26"/>
        <end position="82"/>
    </location>
</feature>